<dbReference type="PROSITE" id="PS50109">
    <property type="entry name" value="HIS_KIN"/>
    <property type="match status" value="1"/>
</dbReference>
<evidence type="ECO:0000256" key="3">
    <source>
        <dbReference type="ARBA" id="ARBA00022553"/>
    </source>
</evidence>
<dbReference type="SUPFAM" id="SSF55874">
    <property type="entry name" value="ATPase domain of HSP90 chaperone/DNA topoisomerase II/histidine kinase"/>
    <property type="match status" value="1"/>
</dbReference>
<dbReference type="GO" id="GO:0046983">
    <property type="term" value="F:protein dimerization activity"/>
    <property type="evidence" value="ECO:0007669"/>
    <property type="project" value="InterPro"/>
</dbReference>
<dbReference type="AlphaFoldDB" id="A0A3L9YI45"/>
<keyword evidence="9" id="KW-1133">Transmembrane helix</keyword>
<dbReference type="RefSeq" id="WP_121907815.1">
    <property type="nucleotide sequence ID" value="NZ_REFC01000013.1"/>
</dbReference>
<keyword evidence="9" id="KW-0472">Membrane</keyword>
<proteinExistence type="predicted"/>
<evidence type="ECO:0000313" key="12">
    <source>
        <dbReference type="Proteomes" id="UP000271339"/>
    </source>
</evidence>
<evidence type="ECO:0000256" key="8">
    <source>
        <dbReference type="ARBA" id="ARBA00023012"/>
    </source>
</evidence>
<evidence type="ECO:0000256" key="6">
    <source>
        <dbReference type="ARBA" id="ARBA00022777"/>
    </source>
</evidence>
<evidence type="ECO:0000256" key="5">
    <source>
        <dbReference type="ARBA" id="ARBA00022741"/>
    </source>
</evidence>
<evidence type="ECO:0000256" key="9">
    <source>
        <dbReference type="SAM" id="Phobius"/>
    </source>
</evidence>
<dbReference type="Proteomes" id="UP000271339">
    <property type="component" value="Unassembled WGS sequence"/>
</dbReference>
<comment type="catalytic activity">
    <reaction evidence="1">
        <text>ATP + protein L-histidine = ADP + protein N-phospho-L-histidine.</text>
        <dbReference type="EC" id="2.7.13.3"/>
    </reaction>
</comment>
<dbReference type="EC" id="2.7.13.3" evidence="2"/>
<keyword evidence="12" id="KW-1185">Reference proteome</keyword>
<protein>
    <recommendedName>
        <fullName evidence="2">histidine kinase</fullName>
        <ecNumber evidence="2">2.7.13.3</ecNumber>
    </recommendedName>
</protein>
<feature type="transmembrane region" description="Helical" evidence="9">
    <location>
        <begin position="6"/>
        <end position="32"/>
    </location>
</feature>
<accession>A0A3L9YI45</accession>
<dbReference type="InterPro" id="IPR050482">
    <property type="entry name" value="Sensor_HK_TwoCompSys"/>
</dbReference>
<dbReference type="PANTHER" id="PTHR24421">
    <property type="entry name" value="NITRATE/NITRITE SENSOR PROTEIN NARX-RELATED"/>
    <property type="match status" value="1"/>
</dbReference>
<dbReference type="InterPro" id="IPR036890">
    <property type="entry name" value="HATPase_C_sf"/>
</dbReference>
<dbReference type="Pfam" id="PF07730">
    <property type="entry name" value="HisKA_3"/>
    <property type="match status" value="1"/>
</dbReference>
<dbReference type="Gene3D" id="3.30.565.10">
    <property type="entry name" value="Histidine kinase-like ATPase, C-terminal domain"/>
    <property type="match status" value="1"/>
</dbReference>
<reference evidence="11 12" key="1">
    <citation type="submission" date="2018-10" db="EMBL/GenBank/DDBJ databases">
        <title>Genomic Encyclopedia of Archaeal and Bacterial Type Strains, Phase II (KMG-II): from individual species to whole genera.</title>
        <authorList>
            <person name="Goeker M."/>
        </authorList>
    </citation>
    <scope>NUCLEOTIDE SEQUENCE [LARGE SCALE GENOMIC DNA]</scope>
    <source>
        <strain evidence="11 12">DSM 23424</strain>
    </source>
</reference>
<keyword evidence="4" id="KW-0808">Transferase</keyword>
<keyword evidence="6" id="KW-0418">Kinase</keyword>
<evidence type="ECO:0000313" key="11">
    <source>
        <dbReference type="EMBL" id="RMA58879.1"/>
    </source>
</evidence>
<keyword evidence="3" id="KW-0597">Phosphoprotein</keyword>
<keyword evidence="8" id="KW-0902">Two-component regulatory system</keyword>
<comment type="caution">
    <text evidence="11">The sequence shown here is derived from an EMBL/GenBank/DDBJ whole genome shotgun (WGS) entry which is preliminary data.</text>
</comment>
<dbReference type="CDD" id="cd16917">
    <property type="entry name" value="HATPase_UhpB-NarQ-NarX-like"/>
    <property type="match status" value="1"/>
</dbReference>
<dbReference type="GO" id="GO:0016020">
    <property type="term" value="C:membrane"/>
    <property type="evidence" value="ECO:0007669"/>
    <property type="project" value="InterPro"/>
</dbReference>
<dbReference type="Pfam" id="PF02518">
    <property type="entry name" value="HATPase_c"/>
    <property type="match status" value="1"/>
</dbReference>
<dbReference type="Gene3D" id="1.20.5.1930">
    <property type="match status" value="1"/>
</dbReference>
<dbReference type="PANTHER" id="PTHR24421:SF10">
    <property type="entry name" value="NITRATE_NITRITE SENSOR PROTEIN NARQ"/>
    <property type="match status" value="1"/>
</dbReference>
<dbReference type="EMBL" id="REFC01000013">
    <property type="protein sequence ID" value="RMA58879.1"/>
    <property type="molecule type" value="Genomic_DNA"/>
</dbReference>
<dbReference type="OrthoDB" id="9760839at2"/>
<evidence type="ECO:0000256" key="7">
    <source>
        <dbReference type="ARBA" id="ARBA00022840"/>
    </source>
</evidence>
<evidence type="ECO:0000256" key="4">
    <source>
        <dbReference type="ARBA" id="ARBA00022679"/>
    </source>
</evidence>
<evidence type="ECO:0000256" key="1">
    <source>
        <dbReference type="ARBA" id="ARBA00000085"/>
    </source>
</evidence>
<dbReference type="InterPro" id="IPR005467">
    <property type="entry name" value="His_kinase_dom"/>
</dbReference>
<evidence type="ECO:0000259" key="10">
    <source>
        <dbReference type="PROSITE" id="PS50109"/>
    </source>
</evidence>
<organism evidence="11 12">
    <name type="scientific">Ulvibacter antarcticus</name>
    <dbReference type="NCBI Taxonomy" id="442714"/>
    <lineage>
        <taxon>Bacteria</taxon>
        <taxon>Pseudomonadati</taxon>
        <taxon>Bacteroidota</taxon>
        <taxon>Flavobacteriia</taxon>
        <taxon>Flavobacteriales</taxon>
        <taxon>Flavobacteriaceae</taxon>
        <taxon>Ulvibacter</taxon>
    </lineage>
</organism>
<evidence type="ECO:0000256" key="2">
    <source>
        <dbReference type="ARBA" id="ARBA00012438"/>
    </source>
</evidence>
<feature type="domain" description="Histidine kinase" evidence="10">
    <location>
        <begin position="167"/>
        <end position="258"/>
    </location>
</feature>
<keyword evidence="7" id="KW-0067">ATP-binding</keyword>
<keyword evidence="9" id="KW-0812">Transmembrane</keyword>
<keyword evidence="5" id="KW-0547">Nucleotide-binding</keyword>
<dbReference type="InterPro" id="IPR011712">
    <property type="entry name" value="Sig_transdc_His_kin_sub3_dim/P"/>
</dbReference>
<name>A0A3L9YI45_9FLAO</name>
<gene>
    <name evidence="11" type="ORF">BXY75_2259</name>
</gene>
<dbReference type="GO" id="GO:0005524">
    <property type="term" value="F:ATP binding"/>
    <property type="evidence" value="ECO:0007669"/>
    <property type="project" value="UniProtKB-KW"/>
</dbReference>
<dbReference type="GO" id="GO:0000155">
    <property type="term" value="F:phosphorelay sensor kinase activity"/>
    <property type="evidence" value="ECO:0007669"/>
    <property type="project" value="InterPro"/>
</dbReference>
<sequence>MLKKEEILLIIYFIAVILLLVLFVVLFFFAFLKRKNRFILERWEAEQEFDKEIEKSKFEIQEQTFKNIAWELHDNIGQLLSVVNIQLNMLGHNTPEKFHPQIDETKDVVKDAVQEIRTLSKILNNDVILKNGLVTSVNLELERFNKLNFLKAELLVKGVSVPLKSSDEIIVFRILQEFFSNVIKHARAKKLFVLLDYKATMLEIKVEDDGVGFDSKQKTDSSGLETMRSRAELLNANLTITSRVGEGTSLMLNYPYKNEQLPRN</sequence>
<dbReference type="InterPro" id="IPR003594">
    <property type="entry name" value="HATPase_dom"/>
</dbReference>